<accession>A0ABZ3BNZ3</accession>
<evidence type="ECO:0000313" key="2">
    <source>
        <dbReference type="Proteomes" id="UP001484179"/>
    </source>
</evidence>
<proteinExistence type="predicted"/>
<evidence type="ECO:0000313" key="1">
    <source>
        <dbReference type="EMBL" id="WZW56922.1"/>
    </source>
</evidence>
<dbReference type="Proteomes" id="UP001484179">
    <property type="component" value="Chromosome 2"/>
</dbReference>
<name>A0ABZ3BNZ3_BURPY</name>
<keyword evidence="2" id="KW-1185">Reference proteome</keyword>
<protein>
    <submittedName>
        <fullName evidence="1">Uncharacterized protein</fullName>
    </submittedName>
</protein>
<dbReference type="EMBL" id="CP150850">
    <property type="protein sequence ID" value="WZW56922.1"/>
    <property type="molecule type" value="Genomic_DNA"/>
</dbReference>
<organism evidence="1 2">
    <name type="scientific">Burkholderia pyrrocinia</name>
    <name type="common">Pseudomonas pyrrocinia</name>
    <dbReference type="NCBI Taxonomy" id="60550"/>
    <lineage>
        <taxon>Bacteria</taxon>
        <taxon>Pseudomonadati</taxon>
        <taxon>Pseudomonadota</taxon>
        <taxon>Betaproteobacteria</taxon>
        <taxon>Burkholderiales</taxon>
        <taxon>Burkholderiaceae</taxon>
        <taxon>Burkholderia</taxon>
        <taxon>Burkholderia cepacia complex</taxon>
    </lineage>
</organism>
<dbReference type="RefSeq" id="WP_342310703.1">
    <property type="nucleotide sequence ID" value="NZ_CP150850.1"/>
</dbReference>
<sequence length="68" mass="7794">MPQATRRDAAAPSSKVRIYRSHGEYLRELHDTTRKRAKGDENLRRICTAKIANANAHALRNCTVVYRN</sequence>
<gene>
    <name evidence="1" type="ORF">WN985_31030</name>
</gene>
<reference evidence="1 2" key="1">
    <citation type="submission" date="2024-04" db="EMBL/GenBank/DDBJ databases">
        <title>Biological Control Activity of Plant Growth Promoting Rhizobacteria Burkholderia pyrrocinia BX1 against Tobacco black shank Introduction Tobacco black shank (TBS) caused by the oomycete Phytophthora. nicotianae (P. nicotianae) has become a destructive soil.</title>
        <authorList>
            <person name="Liu X."/>
            <person name="Shu C."/>
        </authorList>
    </citation>
    <scope>NUCLEOTIDE SEQUENCE [LARGE SCALE GENOMIC DNA]</scope>
    <source>
        <strain evidence="1 2">BX1</strain>
    </source>
</reference>